<dbReference type="Gene3D" id="2.10.109.10">
    <property type="entry name" value="Umud Fragment, subunit A"/>
    <property type="match status" value="1"/>
</dbReference>
<evidence type="ECO:0000256" key="5">
    <source>
        <dbReference type="ARBA" id="ARBA00023204"/>
    </source>
</evidence>
<dbReference type="GO" id="GO:0003677">
    <property type="term" value="F:DNA binding"/>
    <property type="evidence" value="ECO:0007669"/>
    <property type="project" value="InterPro"/>
</dbReference>
<dbReference type="PRINTS" id="PR00726">
    <property type="entry name" value="LEXASERPTASE"/>
</dbReference>
<dbReference type="InterPro" id="IPR050077">
    <property type="entry name" value="LexA_repressor"/>
</dbReference>
<dbReference type="CDD" id="cd06529">
    <property type="entry name" value="S24_LexA-like"/>
    <property type="match status" value="1"/>
</dbReference>
<protein>
    <submittedName>
        <fullName evidence="9">LexA repressor</fullName>
    </submittedName>
</protein>
<dbReference type="Pfam" id="PF00717">
    <property type="entry name" value="Peptidase_S24"/>
    <property type="match status" value="1"/>
</dbReference>
<dbReference type="Proteomes" id="UP000317374">
    <property type="component" value="Unassembled WGS sequence"/>
</dbReference>
<evidence type="ECO:0000256" key="4">
    <source>
        <dbReference type="ARBA" id="ARBA00022813"/>
    </source>
</evidence>
<keyword evidence="4 7" id="KW-0068">Autocatalytic cleavage</keyword>
<dbReference type="InterPro" id="IPR006197">
    <property type="entry name" value="Peptidase_S24_LexA"/>
</dbReference>
<evidence type="ECO:0000256" key="6">
    <source>
        <dbReference type="ARBA" id="ARBA00023236"/>
    </source>
</evidence>
<keyword evidence="6" id="KW-0742">SOS response</keyword>
<gene>
    <name evidence="9" type="primary">lexA_1</name>
    <name evidence="9" type="ORF">SB6422_02854</name>
</gene>
<dbReference type="InterPro" id="IPR036286">
    <property type="entry name" value="LexA/Signal_pep-like_sf"/>
</dbReference>
<dbReference type="GO" id="GO:0016787">
    <property type="term" value="F:hydrolase activity"/>
    <property type="evidence" value="ECO:0007669"/>
    <property type="project" value="UniProtKB-KW"/>
</dbReference>
<dbReference type="GO" id="GO:0009432">
    <property type="term" value="P:SOS response"/>
    <property type="evidence" value="ECO:0007669"/>
    <property type="project" value="UniProtKB-KW"/>
</dbReference>
<dbReference type="InterPro" id="IPR015927">
    <property type="entry name" value="Peptidase_S24_S26A/B/C"/>
</dbReference>
<dbReference type="OrthoDB" id="9787787at2"/>
<feature type="domain" description="Peptidase S24/S26A/S26B/S26C" evidence="8">
    <location>
        <begin position="15"/>
        <end position="129"/>
    </location>
</feature>
<dbReference type="GO" id="GO:0006281">
    <property type="term" value="P:DNA repair"/>
    <property type="evidence" value="ECO:0007669"/>
    <property type="project" value="UniProtKB-KW"/>
</dbReference>
<evidence type="ECO:0000313" key="10">
    <source>
        <dbReference type="Proteomes" id="UP000317374"/>
    </source>
</evidence>
<evidence type="ECO:0000256" key="2">
    <source>
        <dbReference type="ARBA" id="ARBA00022763"/>
    </source>
</evidence>
<evidence type="ECO:0000256" key="3">
    <source>
        <dbReference type="ARBA" id="ARBA00022801"/>
    </source>
</evidence>
<evidence type="ECO:0000256" key="1">
    <source>
        <dbReference type="ARBA" id="ARBA00007484"/>
    </source>
</evidence>
<organism evidence="9 10">
    <name type="scientific">Klebsiella huaxiensis</name>
    <dbReference type="NCBI Taxonomy" id="2153354"/>
    <lineage>
        <taxon>Bacteria</taxon>
        <taxon>Pseudomonadati</taxon>
        <taxon>Pseudomonadota</taxon>
        <taxon>Gammaproteobacteria</taxon>
        <taxon>Enterobacterales</taxon>
        <taxon>Enterobacteriaceae</taxon>
        <taxon>Klebsiella/Raoultella group</taxon>
        <taxon>Klebsiella</taxon>
    </lineage>
</organism>
<dbReference type="EMBL" id="CABGGW010000048">
    <property type="protein sequence ID" value="VUS90509.1"/>
    <property type="molecule type" value="Genomic_DNA"/>
</dbReference>
<proteinExistence type="inferred from homology"/>
<dbReference type="InterPro" id="IPR039418">
    <property type="entry name" value="LexA-like"/>
</dbReference>
<keyword evidence="3 7" id="KW-0378">Hydrolase</keyword>
<dbReference type="GO" id="GO:0006355">
    <property type="term" value="P:regulation of DNA-templated transcription"/>
    <property type="evidence" value="ECO:0007669"/>
    <property type="project" value="InterPro"/>
</dbReference>
<evidence type="ECO:0000313" key="9">
    <source>
        <dbReference type="EMBL" id="VUS90509.1"/>
    </source>
</evidence>
<name>A0A564M9G8_9ENTR</name>
<sequence length="140" mass="15527">MFLIPVQNPEKLPLPLYLEQCAAGFPSPAQDYVSSELDLNEYCARHPAATYYVRAQGNSMNDAGMRDGDLLAVDRAVQPEHGDIVIAEIDGGFTVKQLMVRPQLSLQPMNSAYSPIYPNPDELAIFGVVTHWVHRTRGNI</sequence>
<dbReference type="PANTHER" id="PTHR33516:SF2">
    <property type="entry name" value="LEXA REPRESSOR-RELATED"/>
    <property type="match status" value="1"/>
</dbReference>
<dbReference type="SUPFAM" id="SSF51306">
    <property type="entry name" value="LexA/Signal peptidase"/>
    <property type="match status" value="1"/>
</dbReference>
<dbReference type="NCBIfam" id="NF007621">
    <property type="entry name" value="PRK10276.1"/>
    <property type="match status" value="1"/>
</dbReference>
<dbReference type="RefSeq" id="WP_112216618.1">
    <property type="nucleotide sequence ID" value="NZ_CABGGW010000048.1"/>
</dbReference>
<comment type="similarity">
    <text evidence="1 7">Belongs to the peptidase S24 family.</text>
</comment>
<keyword evidence="5" id="KW-0234">DNA repair</keyword>
<evidence type="ECO:0000259" key="8">
    <source>
        <dbReference type="Pfam" id="PF00717"/>
    </source>
</evidence>
<dbReference type="AlphaFoldDB" id="A0A564M9G8"/>
<evidence type="ECO:0000256" key="7">
    <source>
        <dbReference type="RuleBase" id="RU003991"/>
    </source>
</evidence>
<keyword evidence="2" id="KW-0227">DNA damage</keyword>
<accession>A0A564M9G8</accession>
<dbReference type="PANTHER" id="PTHR33516">
    <property type="entry name" value="LEXA REPRESSOR"/>
    <property type="match status" value="1"/>
</dbReference>
<reference evidence="9 10" key="1">
    <citation type="submission" date="2019-07" db="EMBL/GenBank/DDBJ databases">
        <authorList>
            <person name="Brisse S."/>
            <person name="Rodrigues C."/>
            <person name="Thorpe H."/>
        </authorList>
    </citation>
    <scope>NUCLEOTIDE SEQUENCE [LARGE SCALE GENOMIC DNA]</scope>
    <source>
        <strain evidence="9">SB6422</strain>
    </source>
</reference>